<dbReference type="AlphaFoldDB" id="A0A426YBY3"/>
<dbReference type="GO" id="GO:0030915">
    <property type="term" value="C:Smc5-Smc6 complex"/>
    <property type="evidence" value="ECO:0007669"/>
    <property type="project" value="TreeGrafter"/>
</dbReference>
<dbReference type="PANTHER" id="PTHR19306">
    <property type="entry name" value="STRUCTURAL MAINTENANCE OF CHROMOSOMES 5,6 SMC5, SMC6"/>
    <property type="match status" value="1"/>
</dbReference>
<dbReference type="Gene3D" id="3.40.50.300">
    <property type="entry name" value="P-loop containing nucleotide triphosphate hydrolases"/>
    <property type="match status" value="1"/>
</dbReference>
<evidence type="ECO:0000256" key="2">
    <source>
        <dbReference type="ARBA" id="ARBA00004286"/>
    </source>
</evidence>
<evidence type="ECO:0000256" key="1">
    <source>
        <dbReference type="ARBA" id="ARBA00004123"/>
    </source>
</evidence>
<comment type="subcellular location">
    <subcellularLocation>
        <location evidence="2">Chromosome</location>
    </subcellularLocation>
    <subcellularLocation>
        <location evidence="1">Nucleus</location>
    </subcellularLocation>
</comment>
<name>A0A426YBY3_ENSVE</name>
<evidence type="ECO:0000256" key="8">
    <source>
        <dbReference type="ARBA" id="ARBA00023054"/>
    </source>
</evidence>
<keyword evidence="6" id="KW-0227">DNA damage</keyword>
<sequence>MTQTLVNGDVWALAVDCAIGKLLDAFIVTNHRDSLLLRASSREANYRDLQIIIYDFSRPCVDCCDCDNHFSGETGFPEVLCRLPSLRLEEVGLVVYAVQLTTKYTLFKMKPLRSKDMFKNAKAGKGFLRKHSVIWKANYIVLSSISNYVECNSDLAKEDIDAIEKAEQELLSTEEKLQSAEAEKVHYEGVMHNKVLHDIKEAEAECEKLQEKRQRSNSSVSFSCRYTESIDDLRALYDKKERKILKKRQTYAALREKLNACQKALDLRWCKFQRNATLLKRQLTWQYVKMPQDASATTVRDIKGLSGLVLLPYYCASGERSFSTLCFALALHEMTEAPFRAMDEFDVFMDAVSRKMSLETLVDFAVTQGSQWIFITPHDISMVKPGERVRKQQIAAPRG</sequence>
<evidence type="ECO:0000256" key="6">
    <source>
        <dbReference type="ARBA" id="ARBA00022763"/>
    </source>
</evidence>
<keyword evidence="9" id="KW-0233">DNA recombination</keyword>
<evidence type="ECO:0000256" key="7">
    <source>
        <dbReference type="ARBA" id="ARBA00022840"/>
    </source>
</evidence>
<keyword evidence="8 12" id="KW-0175">Coiled coil</keyword>
<evidence type="ECO:0000256" key="11">
    <source>
        <dbReference type="ARBA" id="ARBA00023242"/>
    </source>
</evidence>
<dbReference type="GO" id="GO:0003697">
    <property type="term" value="F:single-stranded DNA binding"/>
    <property type="evidence" value="ECO:0007669"/>
    <property type="project" value="TreeGrafter"/>
</dbReference>
<dbReference type="GO" id="GO:0005634">
    <property type="term" value="C:nucleus"/>
    <property type="evidence" value="ECO:0007669"/>
    <property type="project" value="UniProtKB-SubCell"/>
</dbReference>
<dbReference type="GO" id="GO:0035861">
    <property type="term" value="C:site of double-strand break"/>
    <property type="evidence" value="ECO:0007669"/>
    <property type="project" value="TreeGrafter"/>
</dbReference>
<keyword evidence="10" id="KW-0234">DNA repair</keyword>
<dbReference type="GO" id="GO:0000724">
    <property type="term" value="P:double-strand break repair via homologous recombination"/>
    <property type="evidence" value="ECO:0007669"/>
    <property type="project" value="TreeGrafter"/>
</dbReference>
<keyword evidence="5" id="KW-0547">Nucleotide-binding</keyword>
<gene>
    <name evidence="13" type="ORF">B296_00007543</name>
</gene>
<dbReference type="GO" id="GO:0003684">
    <property type="term" value="F:damaged DNA binding"/>
    <property type="evidence" value="ECO:0007669"/>
    <property type="project" value="TreeGrafter"/>
</dbReference>
<evidence type="ECO:0000256" key="9">
    <source>
        <dbReference type="ARBA" id="ARBA00023172"/>
    </source>
</evidence>
<feature type="coiled-coil region" evidence="12">
    <location>
        <begin position="156"/>
        <end position="257"/>
    </location>
</feature>
<keyword evidence="11" id="KW-0539">Nucleus</keyword>
<protein>
    <recommendedName>
        <fullName evidence="15">RecF/RecN/SMC N-terminal domain-containing protein</fullName>
    </recommendedName>
</protein>
<evidence type="ECO:0000256" key="12">
    <source>
        <dbReference type="SAM" id="Coils"/>
    </source>
</evidence>
<proteinExistence type="inferred from homology"/>
<keyword evidence="7" id="KW-0067">ATP-binding</keyword>
<evidence type="ECO:0000313" key="14">
    <source>
        <dbReference type="Proteomes" id="UP000287651"/>
    </source>
</evidence>
<evidence type="ECO:0008006" key="15">
    <source>
        <dbReference type="Google" id="ProtNLM"/>
    </source>
</evidence>
<comment type="caution">
    <text evidence="13">The sequence shown here is derived from an EMBL/GenBank/DDBJ whole genome shotgun (WGS) entry which is preliminary data.</text>
</comment>
<organism evidence="13 14">
    <name type="scientific">Ensete ventricosum</name>
    <name type="common">Abyssinian banana</name>
    <name type="synonym">Musa ensete</name>
    <dbReference type="NCBI Taxonomy" id="4639"/>
    <lineage>
        <taxon>Eukaryota</taxon>
        <taxon>Viridiplantae</taxon>
        <taxon>Streptophyta</taxon>
        <taxon>Embryophyta</taxon>
        <taxon>Tracheophyta</taxon>
        <taxon>Spermatophyta</taxon>
        <taxon>Magnoliopsida</taxon>
        <taxon>Liliopsida</taxon>
        <taxon>Zingiberales</taxon>
        <taxon>Musaceae</taxon>
        <taxon>Ensete</taxon>
    </lineage>
</organism>
<evidence type="ECO:0000256" key="3">
    <source>
        <dbReference type="ARBA" id="ARBA00006793"/>
    </source>
</evidence>
<evidence type="ECO:0000256" key="5">
    <source>
        <dbReference type="ARBA" id="ARBA00022741"/>
    </source>
</evidence>
<reference evidence="13 14" key="1">
    <citation type="journal article" date="2014" name="Agronomy (Basel)">
        <title>A Draft Genome Sequence for Ensete ventricosum, the Drought-Tolerant Tree Against Hunger.</title>
        <authorList>
            <person name="Harrison J."/>
            <person name="Moore K.A."/>
            <person name="Paszkiewicz K."/>
            <person name="Jones T."/>
            <person name="Grant M."/>
            <person name="Ambacheew D."/>
            <person name="Muzemil S."/>
            <person name="Studholme D.J."/>
        </authorList>
    </citation>
    <scope>NUCLEOTIDE SEQUENCE [LARGE SCALE GENOMIC DNA]</scope>
</reference>
<dbReference type="Proteomes" id="UP000287651">
    <property type="component" value="Unassembled WGS sequence"/>
</dbReference>
<evidence type="ECO:0000256" key="4">
    <source>
        <dbReference type="ARBA" id="ARBA00022454"/>
    </source>
</evidence>
<dbReference type="GO" id="GO:0005524">
    <property type="term" value="F:ATP binding"/>
    <property type="evidence" value="ECO:0007669"/>
    <property type="project" value="UniProtKB-KW"/>
</dbReference>
<evidence type="ECO:0000256" key="10">
    <source>
        <dbReference type="ARBA" id="ARBA00023204"/>
    </source>
</evidence>
<dbReference type="SUPFAM" id="SSF52540">
    <property type="entry name" value="P-loop containing nucleoside triphosphate hydrolases"/>
    <property type="match status" value="1"/>
</dbReference>
<dbReference type="PANTHER" id="PTHR19306:SF6">
    <property type="entry name" value="STRUCTURAL MAINTENANCE OF CHROMOSOMES PROTEIN 6"/>
    <property type="match status" value="1"/>
</dbReference>
<evidence type="ECO:0000313" key="13">
    <source>
        <dbReference type="EMBL" id="RRT49239.1"/>
    </source>
</evidence>
<comment type="similarity">
    <text evidence="3">Belongs to the SMC family. SMC6 subfamily.</text>
</comment>
<accession>A0A426YBY3</accession>
<keyword evidence="4" id="KW-0158">Chromosome</keyword>
<dbReference type="InterPro" id="IPR027417">
    <property type="entry name" value="P-loop_NTPase"/>
</dbReference>
<dbReference type="EMBL" id="AMZH03013454">
    <property type="protein sequence ID" value="RRT49239.1"/>
    <property type="molecule type" value="Genomic_DNA"/>
</dbReference>